<dbReference type="Pfam" id="PF08030">
    <property type="entry name" value="NAD_binding_6"/>
    <property type="match status" value="1"/>
</dbReference>
<dbReference type="EMBL" id="KV921865">
    <property type="protein sequence ID" value="ORE10518.1"/>
    <property type="molecule type" value="Genomic_DNA"/>
</dbReference>
<dbReference type="Gene3D" id="3.40.50.80">
    <property type="entry name" value="Nucleotide-binding domain of ferredoxin-NADP reductase (FNR) module"/>
    <property type="match status" value="1"/>
</dbReference>
<evidence type="ECO:0008006" key="13">
    <source>
        <dbReference type="Google" id="ProtNLM"/>
    </source>
</evidence>
<dbReference type="VEuPathDB" id="FungiDB:BCV72DRAFT_254329"/>
<organism evidence="12">
    <name type="scientific">Rhizopus microsporus var. microsporus</name>
    <dbReference type="NCBI Taxonomy" id="86635"/>
    <lineage>
        <taxon>Eukaryota</taxon>
        <taxon>Fungi</taxon>
        <taxon>Fungi incertae sedis</taxon>
        <taxon>Mucoromycota</taxon>
        <taxon>Mucoromycotina</taxon>
        <taxon>Mucoromycetes</taxon>
        <taxon>Mucorales</taxon>
        <taxon>Mucorineae</taxon>
        <taxon>Rhizopodaceae</taxon>
        <taxon>Rhizopus</taxon>
    </lineage>
</organism>
<dbReference type="Pfam" id="PF08022">
    <property type="entry name" value="FAD_binding_8"/>
    <property type="match status" value="1"/>
</dbReference>
<dbReference type="InterPro" id="IPR017938">
    <property type="entry name" value="Riboflavin_synthase-like_b-brl"/>
</dbReference>
<dbReference type="SFLD" id="SFLDG01168">
    <property type="entry name" value="Ferric_reductase_subgroup_(FRE"/>
    <property type="match status" value="1"/>
</dbReference>
<keyword evidence="4 8" id="KW-1133">Transmembrane helix</keyword>
<evidence type="ECO:0000256" key="3">
    <source>
        <dbReference type="ARBA" id="ARBA00022982"/>
    </source>
</evidence>
<dbReference type="InterPro" id="IPR013112">
    <property type="entry name" value="FAD-bd_8"/>
</dbReference>
<dbReference type="GO" id="GO:0005886">
    <property type="term" value="C:plasma membrane"/>
    <property type="evidence" value="ECO:0007669"/>
    <property type="project" value="TreeGrafter"/>
</dbReference>
<feature type="transmembrane region" description="Helical" evidence="8">
    <location>
        <begin position="6"/>
        <end position="33"/>
    </location>
</feature>
<dbReference type="Proteomes" id="UP000242414">
    <property type="component" value="Unassembled WGS sequence"/>
</dbReference>
<feature type="transmembrane region" description="Helical" evidence="8">
    <location>
        <begin position="225"/>
        <end position="243"/>
    </location>
</feature>
<dbReference type="OrthoDB" id="167398at2759"/>
<evidence type="ECO:0000259" key="11">
    <source>
        <dbReference type="Pfam" id="PF08030"/>
    </source>
</evidence>
<keyword evidence="6" id="KW-0813">Transport</keyword>
<evidence type="ECO:0000256" key="2">
    <source>
        <dbReference type="ARBA" id="ARBA00022692"/>
    </source>
</evidence>
<keyword evidence="5" id="KW-0560">Oxidoreductase</keyword>
<evidence type="ECO:0000256" key="6">
    <source>
        <dbReference type="ARBA" id="ARBA00023065"/>
    </source>
</evidence>
<evidence type="ECO:0000256" key="8">
    <source>
        <dbReference type="SAM" id="Phobius"/>
    </source>
</evidence>
<dbReference type="InterPro" id="IPR050369">
    <property type="entry name" value="RBOH/FRE"/>
</dbReference>
<dbReference type="CDD" id="cd06186">
    <property type="entry name" value="NOX_Duox_like_FAD_NADP"/>
    <property type="match status" value="1"/>
</dbReference>
<evidence type="ECO:0000256" key="4">
    <source>
        <dbReference type="ARBA" id="ARBA00022989"/>
    </source>
</evidence>
<dbReference type="InterPro" id="IPR000778">
    <property type="entry name" value="Cyt_b245_heavy_chain"/>
</dbReference>
<feature type="transmembrane region" description="Helical" evidence="8">
    <location>
        <begin position="198"/>
        <end position="218"/>
    </location>
</feature>
<evidence type="ECO:0000256" key="1">
    <source>
        <dbReference type="ARBA" id="ARBA00004141"/>
    </source>
</evidence>
<dbReference type="SUPFAM" id="SSF52343">
    <property type="entry name" value="Ferredoxin reductase-like, C-terminal NADP-linked domain"/>
    <property type="match status" value="1"/>
</dbReference>
<keyword evidence="3" id="KW-0249">Electron transport</keyword>
<dbReference type="GO" id="GO:0016175">
    <property type="term" value="F:superoxide-generating NAD(P)H oxidase activity"/>
    <property type="evidence" value="ECO:0007669"/>
    <property type="project" value="TreeGrafter"/>
</dbReference>
<feature type="domain" description="Ferric oxidoreductase" evidence="9">
    <location>
        <begin position="123"/>
        <end position="240"/>
    </location>
</feature>
<evidence type="ECO:0000259" key="9">
    <source>
        <dbReference type="Pfam" id="PF01794"/>
    </source>
</evidence>
<feature type="domain" description="Ferric reductase NAD binding" evidence="11">
    <location>
        <begin position="433"/>
        <end position="570"/>
    </location>
</feature>
<proteinExistence type="predicted"/>
<keyword evidence="7 8" id="KW-0472">Membrane</keyword>
<dbReference type="Pfam" id="PF01794">
    <property type="entry name" value="Ferric_reduct"/>
    <property type="match status" value="1"/>
</dbReference>
<dbReference type="SFLD" id="SFLDS00052">
    <property type="entry name" value="Ferric_Reductase_Domain"/>
    <property type="match status" value="1"/>
</dbReference>
<feature type="domain" description="FAD-binding 8" evidence="10">
    <location>
        <begin position="291"/>
        <end position="424"/>
    </location>
</feature>
<dbReference type="AlphaFoldDB" id="A0A1X0RF68"/>
<gene>
    <name evidence="12" type="ORF">BCV72DRAFT_254329</name>
</gene>
<reference evidence="12" key="1">
    <citation type="journal article" date="2016" name="Proc. Natl. Acad. Sci. U.S.A.">
        <title>Lipid metabolic changes in an early divergent fungus govern the establishment of a mutualistic symbiosis with endobacteria.</title>
        <authorList>
            <person name="Lastovetsky O.A."/>
            <person name="Gaspar M.L."/>
            <person name="Mondo S.J."/>
            <person name="LaButti K.M."/>
            <person name="Sandor L."/>
            <person name="Grigoriev I.V."/>
            <person name="Henry S.A."/>
            <person name="Pawlowska T.E."/>
        </authorList>
    </citation>
    <scope>NUCLEOTIDE SEQUENCE [LARGE SCALE GENOMIC DNA]</scope>
    <source>
        <strain evidence="12">ATCC 52814</strain>
    </source>
</reference>
<comment type="subcellular location">
    <subcellularLocation>
        <location evidence="1">Membrane</location>
        <topology evidence="1">Multi-pass membrane protein</topology>
    </subcellularLocation>
</comment>
<name>A0A1X0RF68_RHIZD</name>
<dbReference type="InterPro" id="IPR013121">
    <property type="entry name" value="Fe_red_NAD-bd_6"/>
</dbReference>
<dbReference type="SUPFAM" id="SSF63380">
    <property type="entry name" value="Riboflavin synthase domain-like"/>
    <property type="match status" value="1"/>
</dbReference>
<feature type="transmembrane region" description="Helical" evidence="8">
    <location>
        <begin position="83"/>
        <end position="102"/>
    </location>
</feature>
<sequence>MDTKTTSNFFVCGISYFFFWWALFALYCIAYQINRWRVYLTRKKRISGQEKVITSLPGSKLVSFLNYVVPIPFVTDMIAVKHIIGVTLFIIINLLFIFFAPFKMVDDKPYVLPSIGIFDRRAAFVGMVNWGFVFFLAQRNSILPKMSGLTFEELIPFHRWVARIGLAEFIPHFVYRMYRGYIKHYIVKDTLFEDLEQTSGTIAMLGFLLMFVTSFEYIRRNFFEIFYYSHIIGVIVAIIFSCIHEPTCFAYFIPATILWVFDRAVRSYNSWIVKTASVRVDEVASSTATQEGIFRVLFEYPGMVNFRPGQYVFVAMARAQSRILGYANWHPFTISEVFRLSKSIDSGIEERIAEGINEKEKGSTDIASLSDTSSLRRRANIGVDTTTTMATFHAKALGNYTRDILKAASRNEPIEVAVDGPFGPQLQYQDFPVLALFGAGIGITPAMAIVKDCVERRSMGIKTVATEYIQLSWAIRSSEEVVPFMDMFSYWHEKMTKAILPIHISFTIYVTRAKEGPNYFENMHGFNMVYGQRPNVSECLDKVKTLNPNRRVWVHTCGPTSLTKTVTNEAVKRHFSAHNETFEF</sequence>
<keyword evidence="2 8" id="KW-0812">Transmembrane</keyword>
<accession>A0A1X0RF68</accession>
<evidence type="ECO:0000313" key="12">
    <source>
        <dbReference type="EMBL" id="ORE10518.1"/>
    </source>
</evidence>
<keyword evidence="6" id="KW-0406">Ion transport</keyword>
<evidence type="ECO:0000256" key="5">
    <source>
        <dbReference type="ARBA" id="ARBA00023002"/>
    </source>
</evidence>
<evidence type="ECO:0000256" key="7">
    <source>
        <dbReference type="ARBA" id="ARBA00023136"/>
    </source>
</evidence>
<dbReference type="GO" id="GO:0006811">
    <property type="term" value="P:monoatomic ion transport"/>
    <property type="evidence" value="ECO:0007669"/>
    <property type="project" value="UniProtKB-KW"/>
</dbReference>
<dbReference type="InterPro" id="IPR039261">
    <property type="entry name" value="FNR_nucleotide-bd"/>
</dbReference>
<feature type="transmembrane region" description="Helical" evidence="8">
    <location>
        <begin position="122"/>
        <end position="139"/>
    </location>
</feature>
<dbReference type="PANTHER" id="PTHR11972">
    <property type="entry name" value="NADPH OXIDASE"/>
    <property type="match status" value="1"/>
</dbReference>
<evidence type="ECO:0000259" key="10">
    <source>
        <dbReference type="Pfam" id="PF08022"/>
    </source>
</evidence>
<dbReference type="InterPro" id="IPR013130">
    <property type="entry name" value="Fe3_Rdtase_TM_dom"/>
</dbReference>
<protein>
    <recommendedName>
        <fullName evidence="13">FAD-binding FR-type domain-containing protein</fullName>
    </recommendedName>
</protein>
<dbReference type="PRINTS" id="PR00466">
    <property type="entry name" value="GP91PHOX"/>
</dbReference>
<dbReference type="PANTHER" id="PTHR11972:SF69">
    <property type="entry name" value="FERRIC REDUCTION OXIDASE 6-RELATED"/>
    <property type="match status" value="1"/>
</dbReference>